<keyword evidence="3" id="KW-1185">Reference proteome</keyword>
<sequence>MAAPELPRDIIGEILLRVAPDEPAHLVRASVVCKPWLRILSDPAFLRRYRRFHRTPPLLGFFHTAYPDGPVVRFTPTTAASPFSKPALDWPGTRALDCRHGRVLLRQGDDDGDLSFVVWDPITGVRDELCGPGISYATYSVAVLCAMAGCGHSDCRGGPFRVVFAGYEEAEGVVHACVYSSETRAWGEPACTHVLGGYYFDNKRCVLIGDKIYWTLTLGIRILKYDLGRHCLSWIEQPHLYSSGTILLASEDGSLGLAGVSSSAFADVWSSTLHLWSAVVNPEGIEGWVQWKVIELEKLFPIKNFCCRDRVLGFAEVENCYCQWRHKIAIASGDTLITTELECSCSCPIYKSIKLKLLNTMPSMGKMPLQMISTSHFGGGNTIIKYDWAHDCLSMIIPPSPDAGDCHICLMAMEDISLGFACIEGSNLCLWSTKVNSKVAEWVQVRVMVLMKLKTRIPAANDDYGRLVVGSTEGVGIIFISTDVGLFTIEIKSGRVRKVDRPGVYYSFYPT</sequence>
<dbReference type="EMBL" id="OZ075118">
    <property type="protein sequence ID" value="CAL5091702.1"/>
    <property type="molecule type" value="Genomic_DNA"/>
</dbReference>
<evidence type="ECO:0000313" key="2">
    <source>
        <dbReference type="EMBL" id="CAL5091702.1"/>
    </source>
</evidence>
<proteinExistence type="predicted"/>
<evidence type="ECO:0000259" key="1">
    <source>
        <dbReference type="Pfam" id="PF00646"/>
    </source>
</evidence>
<dbReference type="PANTHER" id="PTHR32133:SF291">
    <property type="entry name" value="F-BOX DOMAIN-CONTAINING PROTEIN"/>
    <property type="match status" value="1"/>
</dbReference>
<accession>A0ABC9GBV5</accession>
<reference evidence="2" key="1">
    <citation type="submission" date="2024-10" db="EMBL/GenBank/DDBJ databases">
        <authorList>
            <person name="Ryan C."/>
        </authorList>
    </citation>
    <scope>NUCLEOTIDE SEQUENCE [LARGE SCALE GENOMIC DNA]</scope>
</reference>
<dbReference type="PANTHER" id="PTHR32133">
    <property type="entry name" value="OS07G0120400 PROTEIN"/>
    <property type="match status" value="1"/>
</dbReference>
<dbReference type="Pfam" id="PF00646">
    <property type="entry name" value="F-box"/>
    <property type="match status" value="1"/>
</dbReference>
<evidence type="ECO:0000313" key="3">
    <source>
        <dbReference type="Proteomes" id="UP001497457"/>
    </source>
</evidence>
<organism evidence="2 3">
    <name type="scientific">Urochloa decumbens</name>
    <dbReference type="NCBI Taxonomy" id="240449"/>
    <lineage>
        <taxon>Eukaryota</taxon>
        <taxon>Viridiplantae</taxon>
        <taxon>Streptophyta</taxon>
        <taxon>Embryophyta</taxon>
        <taxon>Tracheophyta</taxon>
        <taxon>Spermatophyta</taxon>
        <taxon>Magnoliopsida</taxon>
        <taxon>Liliopsida</taxon>
        <taxon>Poales</taxon>
        <taxon>Poaceae</taxon>
        <taxon>PACMAD clade</taxon>
        <taxon>Panicoideae</taxon>
        <taxon>Panicodae</taxon>
        <taxon>Paniceae</taxon>
        <taxon>Melinidinae</taxon>
        <taxon>Urochloa</taxon>
    </lineage>
</organism>
<dbReference type="InterPro" id="IPR001810">
    <property type="entry name" value="F-box_dom"/>
</dbReference>
<dbReference type="SUPFAM" id="SSF81383">
    <property type="entry name" value="F-box domain"/>
    <property type="match status" value="1"/>
</dbReference>
<dbReference type="Proteomes" id="UP001497457">
    <property type="component" value="Chromosome 8b"/>
</dbReference>
<dbReference type="InterPro" id="IPR036047">
    <property type="entry name" value="F-box-like_dom_sf"/>
</dbReference>
<name>A0ABC9GBV5_9POAL</name>
<dbReference type="AlphaFoldDB" id="A0ABC9GBV5"/>
<dbReference type="Gene3D" id="1.20.1280.50">
    <property type="match status" value="1"/>
</dbReference>
<gene>
    <name evidence="2" type="ORF">URODEC1_LOCUS114515</name>
</gene>
<feature type="domain" description="F-box" evidence="1">
    <location>
        <begin position="5"/>
        <end position="47"/>
    </location>
</feature>
<protein>
    <recommendedName>
        <fullName evidence="1">F-box domain-containing protein</fullName>
    </recommendedName>
</protein>